<gene>
    <name evidence="1" type="ORF">ADM90_09400</name>
    <name evidence="2" type="ORF">ADM90_09420</name>
</gene>
<evidence type="ECO:0000313" key="2">
    <source>
        <dbReference type="EMBL" id="KOY83464.1"/>
    </source>
</evidence>
<organism evidence="1 3">
    <name type="scientific">Lysinibacillus macroides</name>
    <dbReference type="NCBI Taxonomy" id="33935"/>
    <lineage>
        <taxon>Bacteria</taxon>
        <taxon>Bacillati</taxon>
        <taxon>Bacillota</taxon>
        <taxon>Bacilli</taxon>
        <taxon>Bacillales</taxon>
        <taxon>Bacillaceae</taxon>
        <taxon>Lysinibacillus</taxon>
    </lineage>
</organism>
<comment type="caution">
    <text evidence="1">The sequence shown here is derived from an EMBL/GenBank/DDBJ whole genome shotgun (WGS) entry which is preliminary data.</text>
</comment>
<dbReference type="OrthoDB" id="2066282at2"/>
<dbReference type="InterPro" id="IPR008983">
    <property type="entry name" value="Tumour_necrosis_fac-like_dom"/>
</dbReference>
<sequence length="171" mass="17904">MSFTRKNECCCDSAKNYYPKIIATSNPEMAPAADVLGFVSLRGETAEIVFSTATPVPFSVAGPLRNVSVSGTGNELVVMESGVYQITVSLNAVATSEPDPTQSFFTASITVNGAPIFLQGLALFNVLNRSSSTYVVQAELAAGDQVGVSVSSNSPLAGYTNRSLTVVQLSH</sequence>
<proteinExistence type="predicted"/>
<dbReference type="EMBL" id="LGCI01000005">
    <property type="protein sequence ID" value="KOY83461.1"/>
    <property type="molecule type" value="Genomic_DNA"/>
</dbReference>
<dbReference type="RefSeq" id="WP_053994708.1">
    <property type="nucleotide sequence ID" value="NZ_CP065643.1"/>
</dbReference>
<name>A0A0N0UXB9_9BACI</name>
<accession>A0A0N0UXB9</accession>
<dbReference type="PATRIC" id="fig|33935.3.peg.1378"/>
<evidence type="ECO:0000313" key="1">
    <source>
        <dbReference type="EMBL" id="KOY83461.1"/>
    </source>
</evidence>
<protein>
    <submittedName>
        <fullName evidence="1">Uncharacterized protein</fullName>
    </submittedName>
</protein>
<dbReference type="STRING" id="33935.ADM90_09400"/>
<keyword evidence="3" id="KW-1185">Reference proteome</keyword>
<evidence type="ECO:0000313" key="3">
    <source>
        <dbReference type="Proteomes" id="UP000037977"/>
    </source>
</evidence>
<dbReference type="AlphaFoldDB" id="A0A0N0UXB9"/>
<reference evidence="1 3" key="1">
    <citation type="submission" date="2015-07" db="EMBL/GenBank/DDBJ databases">
        <title>Genome sequencing project for genomic taxonomy and phylogenomics of Bacillus-like bacteria.</title>
        <authorList>
            <person name="Liu B."/>
            <person name="Wang J."/>
            <person name="Zhu Y."/>
            <person name="Liu G."/>
            <person name="Chen Q."/>
            <person name="Chen Z."/>
            <person name="Che J."/>
            <person name="Ge C."/>
            <person name="Shi H."/>
            <person name="Pan Z."/>
            <person name="Liu X."/>
        </authorList>
    </citation>
    <scope>NUCLEOTIDE SEQUENCE [LARGE SCALE GENOMIC DNA]</scope>
    <source>
        <strain evidence="1 3">DSM 54</strain>
    </source>
</reference>
<dbReference type="Proteomes" id="UP000037977">
    <property type="component" value="Unassembled WGS sequence"/>
</dbReference>
<dbReference type="Gene3D" id="2.60.120.40">
    <property type="match status" value="1"/>
</dbReference>
<dbReference type="EMBL" id="LGCI01000005">
    <property type="protein sequence ID" value="KOY83464.1"/>
    <property type="molecule type" value="Genomic_DNA"/>
</dbReference>